<name>A0A514BV25_9GAMM</name>
<feature type="signal peptide" evidence="1">
    <location>
        <begin position="1"/>
        <end position="21"/>
    </location>
</feature>
<dbReference type="SMART" id="SM00710">
    <property type="entry name" value="PbH1"/>
    <property type="match status" value="5"/>
</dbReference>
<keyword evidence="1" id="KW-0732">Signal</keyword>
<sequence length="293" mass="30661">MKFALALAVLTAVGYSRDASAEINNCINITSVPATITTQGVYCLKQHVTTNLASGNAINVMVNNVTIDCNEFKLGNLASGSATQAIGIRAEGRNNLTVRNCGVRGFRTGVMLTNGQYRVEDSRFDFNTQTGLHVTGDGSAIRRNEIIETGESTVAGVTEFHGILAAGDMDIIDNNITGVVATSGGTRHAYGIRTTGMDSGVLRNNRVRNLVSTGLLGNRRGIWNQDGGHNTIEGNTVIMSGDLLIGDAGIRCGGGLILSGISRNNTILGTGVLNSALALINCTSVSGDYVNPL</sequence>
<dbReference type="AlphaFoldDB" id="A0A514BV25"/>
<dbReference type="Proteomes" id="UP000317199">
    <property type="component" value="Chromosome"/>
</dbReference>
<dbReference type="Gene3D" id="2.160.20.10">
    <property type="entry name" value="Single-stranded right-handed beta-helix, Pectin lyase-like"/>
    <property type="match status" value="1"/>
</dbReference>
<proteinExistence type="predicted"/>
<accession>A0A514BV25</accession>
<keyword evidence="3" id="KW-1185">Reference proteome</keyword>
<dbReference type="KEGG" id="lyj:FKV23_14855"/>
<dbReference type="InterPro" id="IPR012334">
    <property type="entry name" value="Pectin_lyas_fold"/>
</dbReference>
<evidence type="ECO:0000313" key="3">
    <source>
        <dbReference type="Proteomes" id="UP000317199"/>
    </source>
</evidence>
<organism evidence="2 3">
    <name type="scientific">Marilutibacter alkalisoli</name>
    <dbReference type="NCBI Taxonomy" id="2591633"/>
    <lineage>
        <taxon>Bacteria</taxon>
        <taxon>Pseudomonadati</taxon>
        <taxon>Pseudomonadota</taxon>
        <taxon>Gammaproteobacteria</taxon>
        <taxon>Lysobacterales</taxon>
        <taxon>Lysobacteraceae</taxon>
        <taxon>Marilutibacter</taxon>
    </lineage>
</organism>
<evidence type="ECO:0000313" key="2">
    <source>
        <dbReference type="EMBL" id="QDH71230.1"/>
    </source>
</evidence>
<gene>
    <name evidence="2" type="ORF">FKV23_14855</name>
</gene>
<dbReference type="InterPro" id="IPR011050">
    <property type="entry name" value="Pectin_lyase_fold/virulence"/>
</dbReference>
<dbReference type="EMBL" id="CP041242">
    <property type="protein sequence ID" value="QDH71230.1"/>
    <property type="molecule type" value="Genomic_DNA"/>
</dbReference>
<dbReference type="InterPro" id="IPR006626">
    <property type="entry name" value="PbH1"/>
</dbReference>
<dbReference type="SUPFAM" id="SSF51126">
    <property type="entry name" value="Pectin lyase-like"/>
    <property type="match status" value="1"/>
</dbReference>
<dbReference type="RefSeq" id="WP_141624562.1">
    <property type="nucleotide sequence ID" value="NZ_CP041242.1"/>
</dbReference>
<dbReference type="OrthoDB" id="6029529at2"/>
<reference evidence="2 3" key="1">
    <citation type="submission" date="2019-06" db="EMBL/GenBank/DDBJ databases">
        <title>Lysobacter alkalisoli sp. nov. isolated from saline-alkali soil.</title>
        <authorList>
            <person name="Sun J.-Q."/>
            <person name="Xu L."/>
        </authorList>
    </citation>
    <scope>NUCLEOTIDE SEQUENCE [LARGE SCALE GENOMIC DNA]</scope>
    <source>
        <strain evidence="2 3">SJ-36</strain>
    </source>
</reference>
<feature type="chain" id="PRO_5022137393" description="Right handed beta helix domain-containing protein" evidence="1">
    <location>
        <begin position="22"/>
        <end position="293"/>
    </location>
</feature>
<evidence type="ECO:0008006" key="4">
    <source>
        <dbReference type="Google" id="ProtNLM"/>
    </source>
</evidence>
<protein>
    <recommendedName>
        <fullName evidence="4">Right handed beta helix domain-containing protein</fullName>
    </recommendedName>
</protein>
<evidence type="ECO:0000256" key="1">
    <source>
        <dbReference type="SAM" id="SignalP"/>
    </source>
</evidence>